<protein>
    <submittedName>
        <fullName evidence="6">NAD(P)-binding protein</fullName>
    </submittedName>
</protein>
<proteinExistence type="inferred from homology"/>
<dbReference type="InterPro" id="IPR020904">
    <property type="entry name" value="Sc_DH/Rdtase_CS"/>
</dbReference>
<reference evidence="6 7" key="1">
    <citation type="submission" date="2018-03" db="EMBL/GenBank/DDBJ databases">
        <title>Genomes of Pezizomycetes fungi and the evolution of truffles.</title>
        <authorList>
            <person name="Murat C."/>
            <person name="Payen T."/>
            <person name="Noel B."/>
            <person name="Kuo A."/>
            <person name="Martin F.M."/>
        </authorList>
    </citation>
    <scope>NUCLEOTIDE SEQUENCE [LARGE SCALE GENOMIC DNA]</scope>
    <source>
        <strain evidence="6">091103-1</strain>
    </source>
</reference>
<gene>
    <name evidence="6" type="ORF">C7212DRAFT_274027</name>
</gene>
<accession>A0A317T246</accession>
<dbReference type="PRINTS" id="PR00081">
    <property type="entry name" value="GDHRDH"/>
</dbReference>
<dbReference type="PANTHER" id="PTHR43618">
    <property type="entry name" value="7-ALPHA-HYDROXYSTEROID DEHYDROGENASE"/>
    <property type="match status" value="1"/>
</dbReference>
<comment type="similarity">
    <text evidence="1 4">Belongs to the short-chain dehydrogenases/reductases (SDR) family.</text>
</comment>
<dbReference type="InterPro" id="IPR036291">
    <property type="entry name" value="NAD(P)-bd_dom_sf"/>
</dbReference>
<dbReference type="PANTHER" id="PTHR43618:SF18">
    <property type="entry name" value="SHORT CHAIN DEHYDROGENASE_REDUCTASE FAMILY (AFU_ORTHOLOGUE AFUA_5G12480)"/>
    <property type="match status" value="1"/>
</dbReference>
<keyword evidence="3" id="KW-0560">Oxidoreductase</keyword>
<name>A0A317T246_9PEZI</name>
<dbReference type="CDD" id="cd05233">
    <property type="entry name" value="SDR_c"/>
    <property type="match status" value="1"/>
</dbReference>
<organism evidence="6 7">
    <name type="scientific">Tuber magnatum</name>
    <name type="common">white Piedmont truffle</name>
    <dbReference type="NCBI Taxonomy" id="42249"/>
    <lineage>
        <taxon>Eukaryota</taxon>
        <taxon>Fungi</taxon>
        <taxon>Dikarya</taxon>
        <taxon>Ascomycota</taxon>
        <taxon>Pezizomycotina</taxon>
        <taxon>Pezizomycetes</taxon>
        <taxon>Pezizales</taxon>
        <taxon>Tuberaceae</taxon>
        <taxon>Tuber</taxon>
    </lineage>
</organism>
<evidence type="ECO:0000256" key="4">
    <source>
        <dbReference type="RuleBase" id="RU000363"/>
    </source>
</evidence>
<keyword evidence="7" id="KW-1185">Reference proteome</keyword>
<feature type="region of interest" description="Disordered" evidence="5">
    <location>
        <begin position="238"/>
        <end position="262"/>
    </location>
</feature>
<dbReference type="PROSITE" id="PS00061">
    <property type="entry name" value="ADH_SHORT"/>
    <property type="match status" value="1"/>
</dbReference>
<evidence type="ECO:0000256" key="2">
    <source>
        <dbReference type="ARBA" id="ARBA00022857"/>
    </source>
</evidence>
<dbReference type="Pfam" id="PF00106">
    <property type="entry name" value="adh_short"/>
    <property type="match status" value="1"/>
</dbReference>
<dbReference type="STRING" id="42249.A0A317T246"/>
<dbReference type="EMBL" id="PYWC01000001">
    <property type="protein sequence ID" value="PWW80704.1"/>
    <property type="molecule type" value="Genomic_DNA"/>
</dbReference>
<dbReference type="GO" id="GO:0016491">
    <property type="term" value="F:oxidoreductase activity"/>
    <property type="evidence" value="ECO:0007669"/>
    <property type="project" value="UniProtKB-KW"/>
</dbReference>
<evidence type="ECO:0000256" key="1">
    <source>
        <dbReference type="ARBA" id="ARBA00006484"/>
    </source>
</evidence>
<evidence type="ECO:0000256" key="5">
    <source>
        <dbReference type="SAM" id="MobiDB-lite"/>
    </source>
</evidence>
<dbReference type="Proteomes" id="UP000246991">
    <property type="component" value="Unassembled WGS sequence"/>
</dbReference>
<sequence>MSDIQASTLFSAKGLVAVVTGGGTGIGLMIAAALENNGATKVYIVGRRKEVLENAARVHSKHGNMIPILGDVTSKESLEAMVKTIESEVGYVNLLVNNAGTGSWRHSVLPKPPGLESRPDAAEKYKSIEDVQKFLWEDSMEEWEDTFRVNVTGAWFASVAFLGLLDQGNKREVVEQTSQIITVTSIASFLRGLGTCFSYPASKAAMTHVAKMLATHFPQYGIRSNVIAPGLFPSELTAGPGTMDSSNKNKLGDFPPGHIPLRRPGKDEDIAGAVLYLAGRAGAYVNGNVMVVDGGRTSVLPATY</sequence>
<dbReference type="OrthoDB" id="2898618at2759"/>
<comment type="caution">
    <text evidence="6">The sequence shown here is derived from an EMBL/GenBank/DDBJ whole genome shotgun (WGS) entry which is preliminary data.</text>
</comment>
<keyword evidence="2" id="KW-0521">NADP</keyword>
<dbReference type="InterPro" id="IPR002347">
    <property type="entry name" value="SDR_fam"/>
</dbReference>
<evidence type="ECO:0000256" key="3">
    <source>
        <dbReference type="ARBA" id="ARBA00023002"/>
    </source>
</evidence>
<dbReference type="AlphaFoldDB" id="A0A317T246"/>
<dbReference type="SUPFAM" id="SSF51735">
    <property type="entry name" value="NAD(P)-binding Rossmann-fold domains"/>
    <property type="match status" value="1"/>
</dbReference>
<dbReference type="Gene3D" id="3.40.50.720">
    <property type="entry name" value="NAD(P)-binding Rossmann-like Domain"/>
    <property type="match status" value="1"/>
</dbReference>
<dbReference type="InterPro" id="IPR052178">
    <property type="entry name" value="Sec_Metab_Biosynth_SDR"/>
</dbReference>
<evidence type="ECO:0000313" key="6">
    <source>
        <dbReference type="EMBL" id="PWW80704.1"/>
    </source>
</evidence>
<evidence type="ECO:0000313" key="7">
    <source>
        <dbReference type="Proteomes" id="UP000246991"/>
    </source>
</evidence>
<dbReference type="PRINTS" id="PR00080">
    <property type="entry name" value="SDRFAMILY"/>
</dbReference>